<keyword evidence="1" id="KW-0812">Transmembrane</keyword>
<dbReference type="Pfam" id="PF02037">
    <property type="entry name" value="SAP"/>
    <property type="match status" value="1"/>
</dbReference>
<dbReference type="SUPFAM" id="SSF68906">
    <property type="entry name" value="SAP domain"/>
    <property type="match status" value="1"/>
</dbReference>
<accession>D6PJP3</accession>
<reference evidence="3" key="1">
    <citation type="journal article" date="2010" name="ISME J.">
        <title>Metagenome of the Mediterranean deep chlorophyll maximum studied by direct and fosmid library 454 pyrosequencing.</title>
        <authorList>
            <person name="Ghai R."/>
            <person name="Martin-Cuadrado A.B."/>
            <person name="Molto A.G."/>
            <person name="Heredia I.G."/>
            <person name="Cabrera R."/>
            <person name="Martin J."/>
            <person name="Verdu M."/>
            <person name="Deschamps P."/>
            <person name="Moreira D."/>
            <person name="Lopez-Garcia P."/>
            <person name="Mira A."/>
            <person name="Rodriguez-Valera F."/>
        </authorList>
    </citation>
    <scope>NUCLEOTIDE SEQUENCE</scope>
</reference>
<dbReference type="InterPro" id="IPR036361">
    <property type="entry name" value="SAP_dom_sf"/>
</dbReference>
<dbReference type="AlphaFoldDB" id="D6PJP3"/>
<evidence type="ECO:0000256" key="1">
    <source>
        <dbReference type="SAM" id="Phobius"/>
    </source>
</evidence>
<dbReference type="PROSITE" id="PS50800">
    <property type="entry name" value="SAP"/>
    <property type="match status" value="1"/>
</dbReference>
<dbReference type="EMBL" id="GU943111">
    <property type="protein sequence ID" value="ADD95944.1"/>
    <property type="molecule type" value="Genomic_DNA"/>
</dbReference>
<feature type="domain" description="SAP" evidence="2">
    <location>
        <begin position="3"/>
        <end position="37"/>
    </location>
</feature>
<evidence type="ECO:0000313" key="3">
    <source>
        <dbReference type="EMBL" id="ADD95944.1"/>
    </source>
</evidence>
<feature type="transmembrane region" description="Helical" evidence="1">
    <location>
        <begin position="160"/>
        <end position="180"/>
    </location>
</feature>
<sequence>MDYDSSTLIQLKTMCKERGLRVSGTKAEVVIRLMEDDESKLPQPVSIGAQNPNQNVTQIIHINNNSDASLIVTGIGIIVYGVFRIGMALLFSEWMPAESFTAMLIGLGFILGGVTTIQGYRQGLYLTLVILAISGTLSLINNDEFSPLSIGMGGIWPAWFSLMCSGTCMLVVVGPLLGLADPQFRDGTPNYMRNVLHAADVASPLPVMVSSMPDKRPVQETKVVTNCVHCDSKLKVPIGYKGRLKCPVCKERFEIG</sequence>
<name>D6PJP3_9ZZZZ</name>
<dbReference type="Gene3D" id="1.10.720.30">
    <property type="entry name" value="SAP domain"/>
    <property type="match status" value="1"/>
</dbReference>
<organism evidence="3">
    <name type="scientific">uncultured organism MedDCM-OCT-S04-C1</name>
    <dbReference type="NCBI Taxonomy" id="743604"/>
    <lineage>
        <taxon>unclassified sequences</taxon>
        <taxon>environmental samples</taxon>
    </lineage>
</organism>
<evidence type="ECO:0000259" key="2">
    <source>
        <dbReference type="PROSITE" id="PS50800"/>
    </source>
</evidence>
<keyword evidence="1" id="KW-1133">Transmembrane helix</keyword>
<feature type="transmembrane region" description="Helical" evidence="1">
    <location>
        <begin position="124"/>
        <end position="140"/>
    </location>
</feature>
<feature type="transmembrane region" description="Helical" evidence="1">
    <location>
        <begin position="97"/>
        <end position="117"/>
    </location>
</feature>
<feature type="transmembrane region" description="Helical" evidence="1">
    <location>
        <begin position="68"/>
        <end position="91"/>
    </location>
</feature>
<protein>
    <recommendedName>
        <fullName evidence="2">SAP domain-containing protein</fullName>
    </recommendedName>
</protein>
<dbReference type="InterPro" id="IPR003034">
    <property type="entry name" value="SAP_dom"/>
</dbReference>
<dbReference type="SMART" id="SM00513">
    <property type="entry name" value="SAP"/>
    <property type="match status" value="1"/>
</dbReference>
<proteinExistence type="predicted"/>
<keyword evidence="1" id="KW-0472">Membrane</keyword>